<dbReference type="AlphaFoldDB" id="A0A0C2ZTH7"/>
<dbReference type="InParanoid" id="A0A0C2ZTH7"/>
<evidence type="ECO:0000313" key="2">
    <source>
        <dbReference type="Proteomes" id="UP000053989"/>
    </source>
</evidence>
<name>A0A0C2ZTH7_9AGAM</name>
<dbReference type="HOGENOM" id="CLU_2813895_0_0_1"/>
<dbReference type="Proteomes" id="UP000053989">
    <property type="component" value="Unassembled WGS sequence"/>
</dbReference>
<sequence>MCTRDFNVRNGRDHHGKHVLIDNGAVESRSPATWLPRIRDDKLSCSHQGVSECCTLVQKRSVAVDSR</sequence>
<protein>
    <submittedName>
        <fullName evidence="1">Uncharacterized protein</fullName>
    </submittedName>
</protein>
<evidence type="ECO:0000313" key="1">
    <source>
        <dbReference type="EMBL" id="KIM55857.1"/>
    </source>
</evidence>
<reference evidence="2" key="2">
    <citation type="submission" date="2015-01" db="EMBL/GenBank/DDBJ databases">
        <title>Evolutionary Origins and Diversification of the Mycorrhizal Mutualists.</title>
        <authorList>
            <consortium name="DOE Joint Genome Institute"/>
            <consortium name="Mycorrhizal Genomics Consortium"/>
            <person name="Kohler A."/>
            <person name="Kuo A."/>
            <person name="Nagy L.G."/>
            <person name="Floudas D."/>
            <person name="Copeland A."/>
            <person name="Barry K.W."/>
            <person name="Cichocki N."/>
            <person name="Veneault-Fourrey C."/>
            <person name="LaButti K."/>
            <person name="Lindquist E.A."/>
            <person name="Lipzen A."/>
            <person name="Lundell T."/>
            <person name="Morin E."/>
            <person name="Murat C."/>
            <person name="Riley R."/>
            <person name="Ohm R."/>
            <person name="Sun H."/>
            <person name="Tunlid A."/>
            <person name="Henrissat B."/>
            <person name="Grigoriev I.V."/>
            <person name="Hibbett D.S."/>
            <person name="Martin F."/>
        </authorList>
    </citation>
    <scope>NUCLEOTIDE SEQUENCE [LARGE SCALE GENOMIC DNA]</scope>
    <source>
        <strain evidence="2">Foug A</strain>
    </source>
</reference>
<keyword evidence="2" id="KW-1185">Reference proteome</keyword>
<gene>
    <name evidence="1" type="ORF">SCLCIDRAFT_1220829</name>
</gene>
<organism evidence="1 2">
    <name type="scientific">Scleroderma citrinum Foug A</name>
    <dbReference type="NCBI Taxonomy" id="1036808"/>
    <lineage>
        <taxon>Eukaryota</taxon>
        <taxon>Fungi</taxon>
        <taxon>Dikarya</taxon>
        <taxon>Basidiomycota</taxon>
        <taxon>Agaricomycotina</taxon>
        <taxon>Agaricomycetes</taxon>
        <taxon>Agaricomycetidae</taxon>
        <taxon>Boletales</taxon>
        <taxon>Sclerodermatineae</taxon>
        <taxon>Sclerodermataceae</taxon>
        <taxon>Scleroderma</taxon>
    </lineage>
</organism>
<accession>A0A0C2ZTH7</accession>
<proteinExistence type="predicted"/>
<dbReference type="EMBL" id="KN822126">
    <property type="protein sequence ID" value="KIM55857.1"/>
    <property type="molecule type" value="Genomic_DNA"/>
</dbReference>
<reference evidence="1 2" key="1">
    <citation type="submission" date="2014-04" db="EMBL/GenBank/DDBJ databases">
        <authorList>
            <consortium name="DOE Joint Genome Institute"/>
            <person name="Kuo A."/>
            <person name="Kohler A."/>
            <person name="Nagy L.G."/>
            <person name="Floudas D."/>
            <person name="Copeland A."/>
            <person name="Barry K.W."/>
            <person name="Cichocki N."/>
            <person name="Veneault-Fourrey C."/>
            <person name="LaButti K."/>
            <person name="Lindquist E.A."/>
            <person name="Lipzen A."/>
            <person name="Lundell T."/>
            <person name="Morin E."/>
            <person name="Murat C."/>
            <person name="Sun H."/>
            <person name="Tunlid A."/>
            <person name="Henrissat B."/>
            <person name="Grigoriev I.V."/>
            <person name="Hibbett D.S."/>
            <person name="Martin F."/>
            <person name="Nordberg H.P."/>
            <person name="Cantor M.N."/>
            <person name="Hua S.X."/>
        </authorList>
    </citation>
    <scope>NUCLEOTIDE SEQUENCE [LARGE SCALE GENOMIC DNA]</scope>
    <source>
        <strain evidence="1 2">Foug A</strain>
    </source>
</reference>